<evidence type="ECO:0000313" key="2">
    <source>
        <dbReference type="EMBL" id="MDP9616346.1"/>
    </source>
</evidence>
<protein>
    <submittedName>
        <fullName evidence="2">Uncharacterized protein</fullName>
    </submittedName>
</protein>
<dbReference type="RefSeq" id="WP_307112305.1">
    <property type="nucleotide sequence ID" value="NZ_JAURUE010000002.1"/>
</dbReference>
<dbReference type="Proteomes" id="UP001234880">
    <property type="component" value="Unassembled WGS sequence"/>
</dbReference>
<feature type="region of interest" description="Disordered" evidence="1">
    <location>
        <begin position="1"/>
        <end position="22"/>
    </location>
</feature>
<feature type="region of interest" description="Disordered" evidence="1">
    <location>
        <begin position="86"/>
        <end position="110"/>
    </location>
</feature>
<evidence type="ECO:0000256" key="1">
    <source>
        <dbReference type="SAM" id="MobiDB-lite"/>
    </source>
</evidence>
<sequence>MTDLHEPLDSYPDELPPPRQRGDVNLVSLLSMADGLAKEMSALHIRAKCSDPEVAITPREMVQENLEQHAAEVLEKVVYLQRRATPRCSGGASWGRTPRRTAPPREPTSS</sequence>
<comment type="caution">
    <text evidence="2">The sequence shown here is derived from an EMBL/GenBank/DDBJ whole genome shotgun (WGS) entry which is preliminary data.</text>
</comment>
<accession>A0ABT9L6K9</accession>
<gene>
    <name evidence="2" type="ORF">JOF35_008684</name>
</gene>
<dbReference type="EMBL" id="JAURUE010000002">
    <property type="protein sequence ID" value="MDP9616346.1"/>
    <property type="molecule type" value="Genomic_DNA"/>
</dbReference>
<proteinExistence type="predicted"/>
<keyword evidence="3" id="KW-1185">Reference proteome</keyword>
<reference evidence="2 3" key="1">
    <citation type="submission" date="2023-07" db="EMBL/GenBank/DDBJ databases">
        <title>Sequencing the genomes of 1000 actinobacteria strains.</title>
        <authorList>
            <person name="Klenk H.-P."/>
        </authorList>
    </citation>
    <scope>NUCLEOTIDE SEQUENCE [LARGE SCALE GENOMIC DNA]</scope>
    <source>
        <strain evidence="2 3">DSM 41600</strain>
    </source>
</reference>
<evidence type="ECO:0000313" key="3">
    <source>
        <dbReference type="Proteomes" id="UP001234880"/>
    </source>
</evidence>
<name>A0ABT9L6K9_9ACTN</name>
<organism evidence="2 3">
    <name type="scientific">Streptomyces demainii</name>
    <dbReference type="NCBI Taxonomy" id="588122"/>
    <lineage>
        <taxon>Bacteria</taxon>
        <taxon>Bacillati</taxon>
        <taxon>Actinomycetota</taxon>
        <taxon>Actinomycetes</taxon>
        <taxon>Kitasatosporales</taxon>
        <taxon>Streptomycetaceae</taxon>
        <taxon>Streptomyces</taxon>
    </lineage>
</organism>